<evidence type="ECO:0000256" key="1">
    <source>
        <dbReference type="SAM" id="MobiDB-lite"/>
    </source>
</evidence>
<evidence type="ECO:0000313" key="3">
    <source>
        <dbReference type="EMBL" id="XBO74774.1"/>
    </source>
</evidence>
<dbReference type="SMART" id="SM00834">
    <property type="entry name" value="CxxC_CXXC_SSSS"/>
    <property type="match status" value="1"/>
</dbReference>
<sequence length="110" mass="12472">MPVYDYKCPEHGLFHELVAMDASGDTQPCPECGDLAPRVLLVSPGLLDMAPERRQAMDRNERATHEPRHGNHASEQDGGCRHRPRDKPRLFYTADGHKTFPSARPWMISH</sequence>
<dbReference type="Pfam" id="PF09723">
    <property type="entry name" value="Zn_ribbon_8"/>
    <property type="match status" value="1"/>
</dbReference>
<dbReference type="NCBIfam" id="TIGR02605">
    <property type="entry name" value="CxxC_CxxC_SSSS"/>
    <property type="match status" value="1"/>
</dbReference>
<reference evidence="3" key="1">
    <citation type="submission" date="2022-06" db="EMBL/GenBank/DDBJ databases">
        <title>A novel DMS-producing enzyme.</title>
        <authorList>
            <person name="Zhang Y."/>
        </authorList>
    </citation>
    <scope>NUCLEOTIDE SEQUENCE</scope>
    <source>
        <strain evidence="3">H10-59</strain>
    </source>
</reference>
<accession>A0AAU7KTK6</accession>
<feature type="region of interest" description="Disordered" evidence="1">
    <location>
        <begin position="53"/>
        <end position="110"/>
    </location>
</feature>
<gene>
    <name evidence="3" type="ORF">NFG57_18480</name>
</gene>
<feature type="domain" description="Putative regulatory protein FmdB zinc ribbon" evidence="2">
    <location>
        <begin position="1"/>
        <end position="41"/>
    </location>
</feature>
<protein>
    <submittedName>
        <fullName evidence="3">Zinc ribbon domain-containing protein</fullName>
    </submittedName>
</protein>
<dbReference type="RefSeq" id="WP_348814934.1">
    <property type="nucleotide sequence ID" value="NZ_CP098828.1"/>
</dbReference>
<evidence type="ECO:0000259" key="2">
    <source>
        <dbReference type="SMART" id="SM00834"/>
    </source>
</evidence>
<proteinExistence type="predicted"/>
<name>A0AAU7KTK6_9GAMM</name>
<dbReference type="EMBL" id="CP098828">
    <property type="protein sequence ID" value="XBO74774.1"/>
    <property type="molecule type" value="Genomic_DNA"/>
</dbReference>
<organism evidence="3">
    <name type="scientific">Halomonas sp. H10-59</name>
    <dbReference type="NCBI Taxonomy" id="2950874"/>
    <lineage>
        <taxon>Bacteria</taxon>
        <taxon>Pseudomonadati</taxon>
        <taxon>Pseudomonadota</taxon>
        <taxon>Gammaproteobacteria</taxon>
        <taxon>Oceanospirillales</taxon>
        <taxon>Halomonadaceae</taxon>
        <taxon>Halomonas</taxon>
    </lineage>
</organism>
<dbReference type="AlphaFoldDB" id="A0AAU7KTK6"/>
<dbReference type="InterPro" id="IPR013429">
    <property type="entry name" value="Regulatory_FmdB_Zinc_ribbon"/>
</dbReference>
<feature type="compositionally biased region" description="Basic and acidic residues" evidence="1">
    <location>
        <begin position="53"/>
        <end position="80"/>
    </location>
</feature>